<organism evidence="1 2">
    <name type="scientific">Sphingomonas pokkalii</name>
    <dbReference type="NCBI Taxonomy" id="2175090"/>
    <lineage>
        <taxon>Bacteria</taxon>
        <taxon>Pseudomonadati</taxon>
        <taxon>Pseudomonadota</taxon>
        <taxon>Alphaproteobacteria</taxon>
        <taxon>Sphingomonadales</taxon>
        <taxon>Sphingomonadaceae</taxon>
        <taxon>Sphingomonas</taxon>
    </lineage>
</organism>
<reference evidence="1 2" key="1">
    <citation type="submission" date="2018-05" db="EMBL/GenBank/DDBJ databases">
        <title>Description of Sphingomonas pokkalii sp nov, isolated from the rhizosphere of saline tolerant pokkali rice and its draft genome analysis.</title>
        <authorList>
            <person name="Menon R."/>
            <person name="Kumari S."/>
            <person name="Rameshkumar N."/>
        </authorList>
    </citation>
    <scope>NUCLEOTIDE SEQUENCE [LARGE SCALE GENOMIC DNA]</scope>
    <source>
        <strain evidence="1 2">L3B27</strain>
    </source>
</reference>
<name>A0A2U0SJH1_9SPHN</name>
<keyword evidence="2" id="KW-1185">Reference proteome</keyword>
<dbReference type="OrthoDB" id="7451517at2"/>
<protein>
    <submittedName>
        <fullName evidence="1">Uncharacterized protein</fullName>
    </submittedName>
</protein>
<sequence>MEHDLQLRAAARACYPSEEWAPFGFDETERFRTIHYRQAVGAALQARQALYDRAVQPTLFAEQVRA</sequence>
<evidence type="ECO:0000313" key="2">
    <source>
        <dbReference type="Proteomes" id="UP000245890"/>
    </source>
</evidence>
<dbReference type="RefSeq" id="WP_116470878.1">
    <property type="nucleotide sequence ID" value="NZ_QENQ01000001.1"/>
</dbReference>
<proteinExistence type="predicted"/>
<comment type="caution">
    <text evidence="1">The sequence shown here is derived from an EMBL/GenBank/DDBJ whole genome shotgun (WGS) entry which is preliminary data.</text>
</comment>
<dbReference type="Proteomes" id="UP000245890">
    <property type="component" value="Unassembled WGS sequence"/>
</dbReference>
<dbReference type="AlphaFoldDB" id="A0A2U0SJH1"/>
<gene>
    <name evidence="1" type="ORF">DD559_12075</name>
</gene>
<evidence type="ECO:0000313" key="1">
    <source>
        <dbReference type="EMBL" id="PVX31496.1"/>
    </source>
</evidence>
<dbReference type="EMBL" id="QENQ01000001">
    <property type="protein sequence ID" value="PVX31496.1"/>
    <property type="molecule type" value="Genomic_DNA"/>
</dbReference>
<accession>A0A2U0SJH1</accession>